<proteinExistence type="inferred from homology"/>
<evidence type="ECO:0000313" key="7">
    <source>
        <dbReference type="Proteomes" id="UP001597362"/>
    </source>
</evidence>
<gene>
    <name evidence="6" type="ORF">ACFSJH_05530</name>
</gene>
<comment type="similarity">
    <text evidence="2">Belongs to the short-chain dehydrogenases/reductases (SDR) family.</text>
</comment>
<dbReference type="SUPFAM" id="SSF51735">
    <property type="entry name" value="NAD(P)-binding Rossmann-fold domains"/>
    <property type="match status" value="1"/>
</dbReference>
<dbReference type="Pfam" id="PF00106">
    <property type="entry name" value="adh_short"/>
    <property type="match status" value="1"/>
</dbReference>
<evidence type="ECO:0000313" key="6">
    <source>
        <dbReference type="EMBL" id="MFD2115196.1"/>
    </source>
</evidence>
<comment type="caution">
    <text evidence="6">The sequence shown here is derived from an EMBL/GenBank/DDBJ whole genome shotgun (WGS) entry which is preliminary data.</text>
</comment>
<protein>
    <submittedName>
        <fullName evidence="6">SDR family NAD(P)-dependent oxidoreductase</fullName>
    </submittedName>
</protein>
<dbReference type="InterPro" id="IPR020904">
    <property type="entry name" value="Sc_DH/Rdtase_CS"/>
</dbReference>
<dbReference type="PANTHER" id="PTHR44085">
    <property type="entry name" value="SEPIAPTERIN REDUCTASE"/>
    <property type="match status" value="1"/>
</dbReference>
<keyword evidence="4" id="KW-0521">NADP</keyword>
<organism evidence="6 7">
    <name type="scientific">Paenibacillus yanchengensis</name>
    <dbReference type="NCBI Taxonomy" id="2035833"/>
    <lineage>
        <taxon>Bacteria</taxon>
        <taxon>Bacillati</taxon>
        <taxon>Bacillota</taxon>
        <taxon>Bacilli</taxon>
        <taxon>Bacillales</taxon>
        <taxon>Paenibacillaceae</taxon>
        <taxon>Paenibacillus</taxon>
    </lineage>
</organism>
<keyword evidence="5" id="KW-0560">Oxidoreductase</keyword>
<dbReference type="Gene3D" id="3.40.50.720">
    <property type="entry name" value="NAD(P)-binding Rossmann-like Domain"/>
    <property type="match status" value="1"/>
</dbReference>
<dbReference type="InterPro" id="IPR051721">
    <property type="entry name" value="Biopterin_syn/organic_redct"/>
</dbReference>
<comment type="subcellular location">
    <subcellularLocation>
        <location evidence="1">Cytoplasm</location>
    </subcellularLocation>
</comment>
<evidence type="ECO:0000256" key="3">
    <source>
        <dbReference type="ARBA" id="ARBA00022490"/>
    </source>
</evidence>
<dbReference type="PANTHER" id="PTHR44085:SF2">
    <property type="entry name" value="SEPIAPTERIN REDUCTASE"/>
    <property type="match status" value="1"/>
</dbReference>
<accession>A0ABW4YHS8</accession>
<dbReference type="EMBL" id="JBHUHO010000013">
    <property type="protein sequence ID" value="MFD2115196.1"/>
    <property type="molecule type" value="Genomic_DNA"/>
</dbReference>
<sequence>MSNHVYIITGASSGLGAELTRQLLLEQNTVFCLSRTENDDIKRQAVGYRYKFYSIDLSYAERVALIMQDILATIDPININSITLINNAASVSPIKDIQYCTQEEIISNVQLNLTTPIILTSNFMRLTSEWKINRRIVNISSASAQYPAQSMSLYCSTKSALNMFSKCIGLEQDGKPNSVQIFTVDPGMMDTNLQHIARTSDFELSDLFSKHKSEGHLSEPADVALNLISLIESSVKKNSDIIRLY</sequence>
<dbReference type="PRINTS" id="PR00081">
    <property type="entry name" value="GDHRDH"/>
</dbReference>
<evidence type="ECO:0000256" key="1">
    <source>
        <dbReference type="ARBA" id="ARBA00004496"/>
    </source>
</evidence>
<evidence type="ECO:0000256" key="4">
    <source>
        <dbReference type="ARBA" id="ARBA00022857"/>
    </source>
</evidence>
<dbReference type="InterPro" id="IPR036291">
    <property type="entry name" value="NAD(P)-bd_dom_sf"/>
</dbReference>
<dbReference type="Proteomes" id="UP001597362">
    <property type="component" value="Unassembled WGS sequence"/>
</dbReference>
<dbReference type="InterPro" id="IPR002347">
    <property type="entry name" value="SDR_fam"/>
</dbReference>
<evidence type="ECO:0000256" key="5">
    <source>
        <dbReference type="ARBA" id="ARBA00023002"/>
    </source>
</evidence>
<reference evidence="7" key="1">
    <citation type="journal article" date="2019" name="Int. J. Syst. Evol. Microbiol.">
        <title>The Global Catalogue of Microorganisms (GCM) 10K type strain sequencing project: providing services to taxonomists for standard genome sequencing and annotation.</title>
        <authorList>
            <consortium name="The Broad Institute Genomics Platform"/>
            <consortium name="The Broad Institute Genome Sequencing Center for Infectious Disease"/>
            <person name="Wu L."/>
            <person name="Ma J."/>
        </authorList>
    </citation>
    <scope>NUCLEOTIDE SEQUENCE [LARGE SCALE GENOMIC DNA]</scope>
    <source>
        <strain evidence="7">GH52</strain>
    </source>
</reference>
<name>A0ABW4YHS8_9BACL</name>
<keyword evidence="3" id="KW-0963">Cytoplasm</keyword>
<dbReference type="RefSeq" id="WP_377770220.1">
    <property type="nucleotide sequence ID" value="NZ_JBHUHO010000013.1"/>
</dbReference>
<dbReference type="PROSITE" id="PS00061">
    <property type="entry name" value="ADH_SHORT"/>
    <property type="match status" value="1"/>
</dbReference>
<evidence type="ECO:0000256" key="2">
    <source>
        <dbReference type="ARBA" id="ARBA00006484"/>
    </source>
</evidence>
<keyword evidence="7" id="KW-1185">Reference proteome</keyword>